<keyword evidence="2" id="KW-0472">Membrane</keyword>
<gene>
    <name evidence="5" type="ORF">L248_2252</name>
</gene>
<feature type="transmembrane region" description="Helical" evidence="2">
    <location>
        <begin position="326"/>
        <end position="348"/>
    </location>
</feature>
<reference evidence="6" key="1">
    <citation type="journal article" date="2013" name="Genome Announc.">
        <title>Whole-Genome Sequencing of Lactobacillus shenzhenensis Strain LY-73T.</title>
        <authorList>
            <person name="Lin Z."/>
            <person name="Liu Z."/>
            <person name="Yang R."/>
            <person name="Zou Y."/>
            <person name="Wan D."/>
            <person name="Chen J."/>
            <person name="Guo M."/>
            <person name="Zhao J."/>
            <person name="Fang C."/>
            <person name="Yang R."/>
            <person name="Liu F."/>
        </authorList>
    </citation>
    <scope>NUCLEOTIDE SEQUENCE [LARGE SCALE GENOMIC DNA]</scope>
    <source>
        <strain evidence="6">LY-73</strain>
    </source>
</reference>
<keyword evidence="6" id="KW-1185">Reference proteome</keyword>
<dbReference type="OrthoDB" id="2365961at2"/>
<sequence>MGLLNQRTSRRTLSWLVFFSFIFTVWFIGRNPQSAVAAEMDVKSAPFTVTPVYPSQQSAGGNVGFDLLMTPGQTVSLDLKVRNKTEKVQRAVITPTFATTSYKGTIDYQQFNAKPDSTLVHPLTTLGPRKQTVSLPPGKTILVKQNVTIPSSDFNGVILGGFDIRQKDQPTKALKKSGRVAITNDTAYLVSTLILVGKTESVKPDFKLNRVGPTTFNARPAVEFNLQNTQAMYVSNKGLSVTAKVTPRGSRKTVIALNQAMSYAPNSNATVPMVFDGRDIPSGNFTLHLVAKTDEQTWRFTRNFTISADTASRLNRANVTAKPNYLWLWIVIGLLVLLFVVVIIVFLYRRGVRRGKELSQSSRAEAKEKGTHFDGKRSRQQR</sequence>
<dbReference type="InterPro" id="IPR010317">
    <property type="entry name" value="WxLIP_PGBD"/>
</dbReference>
<dbReference type="Proteomes" id="UP000030647">
    <property type="component" value="Unassembled WGS sequence"/>
</dbReference>
<keyword evidence="2" id="KW-0812">Transmembrane</keyword>
<dbReference type="EMBL" id="KI271618">
    <property type="protein sequence ID" value="ERL63712.1"/>
    <property type="molecule type" value="Genomic_DNA"/>
</dbReference>
<evidence type="ECO:0000259" key="3">
    <source>
        <dbReference type="Pfam" id="PF06030"/>
    </source>
</evidence>
<dbReference type="AlphaFoldDB" id="U4TQB1"/>
<feature type="transmembrane region" description="Helical" evidence="2">
    <location>
        <begin position="12"/>
        <end position="29"/>
    </location>
</feature>
<protein>
    <submittedName>
        <fullName evidence="5">Uncharacterized protein</fullName>
    </submittedName>
</protein>
<dbReference type="InterPro" id="IPR021759">
    <property type="entry name" value="WxLIP_HBD"/>
</dbReference>
<dbReference type="STRING" id="1231336.L248_2252"/>
<dbReference type="Pfam" id="PF06030">
    <property type="entry name" value="WxLIP_PGBD"/>
    <property type="match status" value="1"/>
</dbReference>
<proteinExistence type="predicted"/>
<feature type="domain" description="WxL Interacting Protein peptidoglycan binding" evidence="3">
    <location>
        <begin position="47"/>
        <end position="165"/>
    </location>
</feature>
<evidence type="ECO:0000259" key="4">
    <source>
        <dbReference type="Pfam" id="PF11797"/>
    </source>
</evidence>
<evidence type="ECO:0000313" key="6">
    <source>
        <dbReference type="Proteomes" id="UP000030647"/>
    </source>
</evidence>
<feature type="domain" description="WxL Interacting Protein host binding" evidence="4">
    <location>
        <begin position="180"/>
        <end position="316"/>
    </location>
</feature>
<dbReference type="Pfam" id="PF11797">
    <property type="entry name" value="WxLIP_HBD"/>
    <property type="match status" value="1"/>
</dbReference>
<evidence type="ECO:0000313" key="5">
    <source>
        <dbReference type="EMBL" id="ERL63712.1"/>
    </source>
</evidence>
<evidence type="ECO:0000256" key="2">
    <source>
        <dbReference type="SAM" id="Phobius"/>
    </source>
</evidence>
<organism evidence="5 6">
    <name type="scientific">Schleiferilactobacillus shenzhenensis LY-73</name>
    <dbReference type="NCBI Taxonomy" id="1231336"/>
    <lineage>
        <taxon>Bacteria</taxon>
        <taxon>Bacillati</taxon>
        <taxon>Bacillota</taxon>
        <taxon>Bacilli</taxon>
        <taxon>Lactobacillales</taxon>
        <taxon>Lactobacillaceae</taxon>
        <taxon>Schleiferilactobacillus</taxon>
    </lineage>
</organism>
<accession>U4TQB1</accession>
<dbReference type="eggNOG" id="COG4072">
    <property type="taxonomic scope" value="Bacteria"/>
</dbReference>
<dbReference type="HOGENOM" id="CLU_051987_1_0_9"/>
<name>U4TQB1_9LACO</name>
<feature type="compositionally biased region" description="Basic and acidic residues" evidence="1">
    <location>
        <begin position="364"/>
        <end position="382"/>
    </location>
</feature>
<evidence type="ECO:0000256" key="1">
    <source>
        <dbReference type="SAM" id="MobiDB-lite"/>
    </source>
</evidence>
<dbReference type="RefSeq" id="WP_022531000.1">
    <property type="nucleotide sequence ID" value="NZ_KI271618.1"/>
</dbReference>
<feature type="region of interest" description="Disordered" evidence="1">
    <location>
        <begin position="357"/>
        <end position="382"/>
    </location>
</feature>
<keyword evidence="2" id="KW-1133">Transmembrane helix</keyword>